<dbReference type="Proteomes" id="UP000796880">
    <property type="component" value="Unassembled WGS sequence"/>
</dbReference>
<dbReference type="OrthoDB" id="1165525at2759"/>
<accession>A0A8K0HN27</accession>
<dbReference type="AlphaFoldDB" id="A0A8K0HN27"/>
<reference evidence="1" key="1">
    <citation type="submission" date="2020-03" db="EMBL/GenBank/DDBJ databases">
        <title>A high-quality chromosome-level genome assembly of a woody plant with both climbing and erect habits, Rhamnella rubrinervis.</title>
        <authorList>
            <person name="Lu Z."/>
            <person name="Yang Y."/>
            <person name="Zhu X."/>
            <person name="Sun Y."/>
        </authorList>
    </citation>
    <scope>NUCLEOTIDE SEQUENCE</scope>
    <source>
        <strain evidence="1">BYM</strain>
        <tissue evidence="1">Leaf</tissue>
    </source>
</reference>
<sequence>MAVSSTFNINEKKLTENENKEIDEPVIALDESSINNLKYYIRGVGDHVVRIGEMINGVIQSIGCFQGNITENSRKKFVTMEFGDLFELATGPLVGMNMTMANISKLALRVDLSVSTDRSNKQFERLENEKGEIFHKEKQSCIQCKHETEAETRLEKDIKDKGKATLKSNPRVMDLAALREILKLSLFSLDLVYSKPDSYHQYPIILTGWDLDKSRQHDAHSAVRRIKRHAWTMKPFRPPVIEVGQWYQVGPRYCHPFAHIQKRRLQREHAAAQNGIEEREKAITGVKKVDNGKDGIVYPLIETSSSKDDVTANSSAKTFKDKDRMIDPLDKISKAKQADSLAKTSKVEALDFTVDKISSATNDDKLLKELESQLYRMEGHPNPMKKLTFKVEKRFKWVPKEKKNDL</sequence>
<organism evidence="1 2">
    <name type="scientific">Rhamnella rubrinervis</name>
    <dbReference type="NCBI Taxonomy" id="2594499"/>
    <lineage>
        <taxon>Eukaryota</taxon>
        <taxon>Viridiplantae</taxon>
        <taxon>Streptophyta</taxon>
        <taxon>Embryophyta</taxon>
        <taxon>Tracheophyta</taxon>
        <taxon>Spermatophyta</taxon>
        <taxon>Magnoliopsida</taxon>
        <taxon>eudicotyledons</taxon>
        <taxon>Gunneridae</taxon>
        <taxon>Pentapetalae</taxon>
        <taxon>rosids</taxon>
        <taxon>fabids</taxon>
        <taxon>Rosales</taxon>
        <taxon>Rhamnaceae</taxon>
        <taxon>rhamnoid group</taxon>
        <taxon>Rhamneae</taxon>
        <taxon>Rhamnella</taxon>
    </lineage>
</organism>
<keyword evidence="2" id="KW-1185">Reference proteome</keyword>
<gene>
    <name evidence="1" type="ORF">FNV43_RR05677</name>
</gene>
<comment type="caution">
    <text evidence="1">The sequence shown here is derived from an EMBL/GenBank/DDBJ whole genome shotgun (WGS) entry which is preliminary data.</text>
</comment>
<proteinExistence type="predicted"/>
<evidence type="ECO:0000313" key="1">
    <source>
        <dbReference type="EMBL" id="KAF3455229.1"/>
    </source>
</evidence>
<dbReference type="EMBL" id="VOIH02000002">
    <property type="protein sequence ID" value="KAF3455229.1"/>
    <property type="molecule type" value="Genomic_DNA"/>
</dbReference>
<evidence type="ECO:0000313" key="2">
    <source>
        <dbReference type="Proteomes" id="UP000796880"/>
    </source>
</evidence>
<name>A0A8K0HN27_9ROSA</name>
<protein>
    <submittedName>
        <fullName evidence="1">Uncharacterized protein</fullName>
    </submittedName>
</protein>